<gene>
    <name evidence="1" type="ORF">J0I24_12750</name>
</gene>
<dbReference type="EMBL" id="JAFKMR010000025">
    <property type="protein sequence ID" value="MBN8745155.1"/>
    <property type="molecule type" value="Genomic_DNA"/>
</dbReference>
<dbReference type="AlphaFoldDB" id="A0A8I1MWQ4"/>
<dbReference type="Proteomes" id="UP000664800">
    <property type="component" value="Unassembled WGS sequence"/>
</dbReference>
<protein>
    <submittedName>
        <fullName evidence="1">DUF1800 domain-containing protein</fullName>
    </submittedName>
</protein>
<proteinExistence type="predicted"/>
<dbReference type="Pfam" id="PF08811">
    <property type="entry name" value="DUF1800"/>
    <property type="match status" value="1"/>
</dbReference>
<dbReference type="InterPro" id="IPR014917">
    <property type="entry name" value="DUF1800"/>
</dbReference>
<evidence type="ECO:0000313" key="1">
    <source>
        <dbReference type="EMBL" id="MBN8745155.1"/>
    </source>
</evidence>
<comment type="caution">
    <text evidence="1">The sequence shown here is derived from an EMBL/GenBank/DDBJ whole genome shotgun (WGS) entry which is preliminary data.</text>
</comment>
<evidence type="ECO:0000313" key="2">
    <source>
        <dbReference type="Proteomes" id="UP000664800"/>
    </source>
</evidence>
<reference evidence="1" key="1">
    <citation type="submission" date="2021-02" db="EMBL/GenBank/DDBJ databases">
        <title>Thiocyanate and organic carbon inputs drive convergent selection for specific autotrophic Afipia and Thiobacillus strains within complex microbiomes.</title>
        <authorList>
            <person name="Huddy R.J."/>
            <person name="Sachdeva R."/>
            <person name="Kadzinga F."/>
            <person name="Kantor R.S."/>
            <person name="Harrison S.T.L."/>
            <person name="Banfield J.F."/>
        </authorList>
    </citation>
    <scope>NUCLEOTIDE SEQUENCE</scope>
    <source>
        <strain evidence="1">SCN18_13_7_16_R3_B_64_19</strain>
    </source>
</reference>
<name>A0A8I1MWQ4_THIA3</name>
<accession>A0A8I1MWQ4</accession>
<organism evidence="1 2">
    <name type="scientific">Thiomonas arsenitoxydans (strain DSM 22701 / CIP 110005 / 3As)</name>
    <dbReference type="NCBI Taxonomy" id="426114"/>
    <lineage>
        <taxon>Bacteria</taxon>
        <taxon>Pseudomonadati</taxon>
        <taxon>Pseudomonadota</taxon>
        <taxon>Betaproteobacteria</taxon>
        <taxon>Burkholderiales</taxon>
        <taxon>Thiomonas</taxon>
    </lineage>
</organism>
<sequence length="614" mass="66421">MLCGASCSGAGFRGGDRAAGRRRLLAPRLARPLWRLASGPLGRVRLNGALIMEHRLHAAGRLSRRRFIGGLGAAGLGLWGLAPAALSQTLQTADEAGPAALDAAAQADPVTFLDRVSWGASAEQLQALSRLGATAYLDLQLRVQPGAAPPSELAARLAALPVNQPLQALIPPIVREQRALFQARKNDPQAAADTEARLKALNRFKYALAQQAAAQQVWLGLYAPSALQQRLSWFWLNHFNVFRGGNIGPMMGDYTQRVIAPHALGRFRDLLRATMFSPQMLLYLNNAQNARGHVNENYAREVMELHTLGVGSGYTQTDVTNLARALTGLGVDLMDQPVRVRPALRADVWRQGLVVFNPARHDPDPKTVLGYTLQGHGLEEIDEVITLLADHPATARHVSTQLAQYFVADPAPPALVDVMVRRWQASGGQMAEVLRAMFTSAAFAASLGQPQFKDPMRYVLSALRASLGEEPIRNPQPVLGMLARLGEPLFGRQTPDGYPLNASAWDGSGQLTARFEVARQIGSGAPAMFEPPPAFLQQSAPLVAAEPDEAMAAMTAPQAAPKPPLRPPPDLARSPVYLAQQNQLSIATLRALAQADNRLRWNTLWLSSPEFMNA</sequence>